<dbReference type="EMBL" id="JAQQWM010000009">
    <property type="protein sequence ID" value="KAK8046904.1"/>
    <property type="molecule type" value="Genomic_DNA"/>
</dbReference>
<name>A0ABR1TJT4_9PEZI</name>
<accession>A0ABR1TJT4</accession>
<evidence type="ECO:0000256" key="1">
    <source>
        <dbReference type="SAM" id="MobiDB-lite"/>
    </source>
</evidence>
<feature type="compositionally biased region" description="Basic and acidic residues" evidence="1">
    <location>
        <begin position="879"/>
        <end position="896"/>
    </location>
</feature>
<keyword evidence="3" id="KW-1185">Reference proteome</keyword>
<protein>
    <submittedName>
        <fullName evidence="2">Uncharacterized protein</fullName>
    </submittedName>
</protein>
<feature type="region of interest" description="Disordered" evidence="1">
    <location>
        <begin position="862"/>
        <end position="896"/>
    </location>
</feature>
<sequence length="932" mass="105180">MREKGTIGIKFVEQVAGTETGQETELISEDRLPRQSSRLTNIKVRSIIPFKHSHICSRSITGGYVYHDRQKYDTVVCSAPTGWQQKATFESGTDYPHISRKHEHESNKTSVSRRNRATAGFLERSVPGSWSIWKNCSYALIESRMNMLCHNCKRRHPPELCRGPLDHRGLLNFCGFCGRKHLIDDCRQLKKLSLLSQSLWKKYIIYESRRGLAPFATRKGYEMSDFHGGPHLDVLNPKLAKWWETQVVIYDQTAGRLPYWRRFDWNFNTLKPTVDLFDRLPYDPTIPPHLQSTGPPSHIAPKPNDVLMQWRTPAAYLHIGGFREDELNYDPYWLLFESGPRTPPDTGQSIVSAQVRLSWITGQKIDSFHTRLDWPEPMAIDKTYVAIWALSQSDSKIVALLRPLLPSIVETLESASVPWTWFTGIRIGYRSGSGPALSLDDQYPAVVLINVEYGTTIAQVSAATRVVKNILERNRLDIHVEVRENSIWNHTAISNASQHSTIPNLDEVVKDEYWALYSGVQKRANEEPLPLLSTLGWEVSKTATKEYRDYGTSGVFLTFDGVNDLFATTCYHVHLPQKERPTIIKAQSNAAKPKVSQASPKTVSVALKLTIDILEGYRKSSADALEKVKRYDDWRQSSSSSGPEPEEPTPEERKIVATVKYLRNIVDAVTTVYEDNDSTGQIKPGSGLLKRVIGSISAAPEYEVCNSQGSIQSTELVGFLNDWCLIKLDGTRFKKASNKLYLGVDRAPAFTKIFFVDSDPKLPIVPKMEELDREKFEKYVASNGGFLPRKGYLEGTLETPTAKGKSSIPSVRVAKRGATTGLTFRETNSIEACVREKVVIKGVATKSAWGPTEDPYIAKEERRWRGEKEGSGNPGKPTLFEKGKMPHEARPDSPELRPFEPGMDVTFVHMAWALLQDIHRFTGKEPKLLGNK</sequence>
<feature type="region of interest" description="Disordered" evidence="1">
    <location>
        <begin position="633"/>
        <end position="652"/>
    </location>
</feature>
<dbReference type="Proteomes" id="UP001446871">
    <property type="component" value="Unassembled WGS sequence"/>
</dbReference>
<organism evidence="2 3">
    <name type="scientific">Apiospora saccharicola</name>
    <dbReference type="NCBI Taxonomy" id="335842"/>
    <lineage>
        <taxon>Eukaryota</taxon>
        <taxon>Fungi</taxon>
        <taxon>Dikarya</taxon>
        <taxon>Ascomycota</taxon>
        <taxon>Pezizomycotina</taxon>
        <taxon>Sordariomycetes</taxon>
        <taxon>Xylariomycetidae</taxon>
        <taxon>Amphisphaeriales</taxon>
        <taxon>Apiosporaceae</taxon>
        <taxon>Apiospora</taxon>
    </lineage>
</organism>
<gene>
    <name evidence="2" type="ORF">PG996_014968</name>
</gene>
<proteinExistence type="predicted"/>
<evidence type="ECO:0000313" key="2">
    <source>
        <dbReference type="EMBL" id="KAK8046904.1"/>
    </source>
</evidence>
<reference evidence="2 3" key="1">
    <citation type="submission" date="2023-01" db="EMBL/GenBank/DDBJ databases">
        <title>Analysis of 21 Apiospora genomes using comparative genomics revels a genus with tremendous synthesis potential of carbohydrate active enzymes and secondary metabolites.</title>
        <authorList>
            <person name="Sorensen T."/>
        </authorList>
    </citation>
    <scope>NUCLEOTIDE SEQUENCE [LARGE SCALE GENOMIC DNA]</scope>
    <source>
        <strain evidence="2 3">CBS 83171</strain>
    </source>
</reference>
<comment type="caution">
    <text evidence="2">The sequence shown here is derived from an EMBL/GenBank/DDBJ whole genome shotgun (WGS) entry which is preliminary data.</text>
</comment>
<evidence type="ECO:0000313" key="3">
    <source>
        <dbReference type="Proteomes" id="UP001446871"/>
    </source>
</evidence>